<dbReference type="RefSeq" id="WP_050430182.1">
    <property type="nucleotide sequence ID" value="NZ_CP012159.1"/>
</dbReference>
<name>A0A0K1EB09_CHOCO</name>
<dbReference type="Proteomes" id="UP000067626">
    <property type="component" value="Chromosome"/>
</dbReference>
<reference evidence="1 2" key="1">
    <citation type="submission" date="2015-07" db="EMBL/GenBank/DDBJ databases">
        <title>Genome analysis of myxobacterium Chondromyces crocatus Cm c5 reveals a high potential for natural compound synthesis and the genetic basis for the loss of fruiting body formation.</title>
        <authorList>
            <person name="Zaburannyi N."/>
            <person name="Bunk B."/>
            <person name="Maier J."/>
            <person name="Overmann J."/>
            <person name="Mueller R."/>
        </authorList>
    </citation>
    <scope>NUCLEOTIDE SEQUENCE [LARGE SCALE GENOMIC DNA]</scope>
    <source>
        <strain evidence="1 2">Cm c5</strain>
    </source>
</reference>
<dbReference type="EMBL" id="CP012159">
    <property type="protein sequence ID" value="AKT37872.1"/>
    <property type="molecule type" value="Genomic_DNA"/>
</dbReference>
<evidence type="ECO:0000313" key="1">
    <source>
        <dbReference type="EMBL" id="AKT37872.1"/>
    </source>
</evidence>
<sequence>MAVQSSGEFEIIMNNIVMRLDRRLSEQPNNTLLVRSKGVMTESIQWARQGKKITPAQLKSFTDACDQIRDSFRSDTPLSDKLFDLLDFLEYRLG</sequence>
<evidence type="ECO:0000313" key="2">
    <source>
        <dbReference type="Proteomes" id="UP000067626"/>
    </source>
</evidence>
<dbReference type="STRING" id="52.CMC5_020150"/>
<keyword evidence="2" id="KW-1185">Reference proteome</keyword>
<gene>
    <name evidence="1" type="ORF">CMC5_020150</name>
</gene>
<dbReference type="OrthoDB" id="9851946at2"/>
<dbReference type="AlphaFoldDB" id="A0A0K1EB09"/>
<dbReference type="KEGG" id="ccro:CMC5_020150"/>
<accession>A0A0K1EB09</accession>
<protein>
    <submittedName>
        <fullName evidence="1">Uncharacterized protein</fullName>
    </submittedName>
</protein>
<proteinExistence type="predicted"/>
<organism evidence="1 2">
    <name type="scientific">Chondromyces crocatus</name>
    <dbReference type="NCBI Taxonomy" id="52"/>
    <lineage>
        <taxon>Bacteria</taxon>
        <taxon>Pseudomonadati</taxon>
        <taxon>Myxococcota</taxon>
        <taxon>Polyangia</taxon>
        <taxon>Polyangiales</taxon>
        <taxon>Polyangiaceae</taxon>
        <taxon>Chondromyces</taxon>
    </lineage>
</organism>